<gene>
    <name evidence="15" type="primary">pknB</name>
    <name evidence="15" type="ORF">GLO26_02410</name>
</gene>
<dbReference type="InterPro" id="IPR000719">
    <property type="entry name" value="Prot_kinase_dom"/>
</dbReference>
<dbReference type="PROSITE" id="PS00108">
    <property type="entry name" value="PROTEIN_KINASE_ST"/>
    <property type="match status" value="1"/>
</dbReference>
<protein>
    <recommendedName>
        <fullName evidence="1">non-specific serine/threonine protein kinase</fullName>
        <ecNumber evidence="1">2.7.11.1</ecNumber>
    </recommendedName>
</protein>
<sequence>MEMGKKLNGRYKIIGTVGAGGMANVYLAKDLILERDVAVKVLRFDFRDDQDTIRRFKREALAATELTHPNIVSVYDIGEEENNQYIVMEYVKGMDLKHYIHSNFPIPYQKVLDIMRQILAAVAEAHKNSIIHRDLKPQNVLIDEEGTVKITDFGIAVALSQTSITQTNSLLGSVHYLSPEQARGGMATKQSDIYSLGIILYELLTGNVPFEGESAVSIALKHFQESLPSVKDFDHRIPQPLENVVLKATAKETVDRYRTVQEMASDLATSLTPQRINEPKFVPASMMEKTKVLEPIVPVAPTVMAEEKAAEAETAKEDKKNKKIKKDKKTKKKKRKIIWLTLLLLVLVFVGSMVALALTAPKDVFVPDVIGMSKEEAEEALSMVNLTVKTTIIETSEDVEAGLITRTDPETGTSVKEETDVNLYVSSGKETVSFRDYIGEPYEEVKAELIEQGFDTKRVDASSETYPEGTIMEQSVTEGEEVVPSETTVTLTVSTGEAMIEMRDLTGYSEKGVQDYANENVLTVTFKEEYSNDISEGQVISQDPAAGELLSSGTPFSVVISLGKQPVQTFSKKVSIPYAEPKAEEESEKESESSSQESTPVPNEIIIYIEDEEHTLDKEFQKFTITEDFETVIPFVLQEGDTASYRIERDGEVIEEKTNVTAE</sequence>
<keyword evidence="12" id="KW-1133">Transmembrane helix</keyword>
<dbReference type="Pfam" id="PF03793">
    <property type="entry name" value="PASTA"/>
    <property type="match status" value="3"/>
</dbReference>
<dbReference type="CDD" id="cd14014">
    <property type="entry name" value="STKc_PknB_like"/>
    <property type="match status" value="1"/>
</dbReference>
<evidence type="ECO:0000256" key="5">
    <source>
        <dbReference type="ARBA" id="ARBA00022777"/>
    </source>
</evidence>
<dbReference type="Proteomes" id="UP000638836">
    <property type="component" value="Unassembled WGS sequence"/>
</dbReference>
<comment type="caution">
    <text evidence="15">The sequence shown here is derived from an EMBL/GenBank/DDBJ whole genome shotgun (WGS) entry which is preliminary data.</text>
</comment>
<dbReference type="EMBL" id="WNJQ01000002">
    <property type="protein sequence ID" value="MBC9824683.1"/>
    <property type="molecule type" value="Genomic_DNA"/>
</dbReference>
<feature type="binding site" evidence="9">
    <location>
        <position position="40"/>
    </location>
    <ligand>
        <name>ATP</name>
        <dbReference type="ChEBI" id="CHEBI:30616"/>
    </ligand>
</feature>
<proteinExistence type="predicted"/>
<dbReference type="RefSeq" id="WP_023177634.1">
    <property type="nucleotide sequence ID" value="NZ_WNJQ01000002.1"/>
</dbReference>
<feature type="domain" description="PASTA" evidence="14">
    <location>
        <begin position="496"/>
        <end position="562"/>
    </location>
</feature>
<dbReference type="PROSITE" id="PS00107">
    <property type="entry name" value="PROTEIN_KINASE_ATP"/>
    <property type="match status" value="1"/>
</dbReference>
<comment type="catalytic activity">
    <reaction evidence="8">
        <text>L-seryl-[protein] + ATP = O-phospho-L-seryl-[protein] + ADP + H(+)</text>
        <dbReference type="Rhea" id="RHEA:17989"/>
        <dbReference type="Rhea" id="RHEA-COMP:9863"/>
        <dbReference type="Rhea" id="RHEA-COMP:11604"/>
        <dbReference type="ChEBI" id="CHEBI:15378"/>
        <dbReference type="ChEBI" id="CHEBI:29999"/>
        <dbReference type="ChEBI" id="CHEBI:30616"/>
        <dbReference type="ChEBI" id="CHEBI:83421"/>
        <dbReference type="ChEBI" id="CHEBI:456216"/>
        <dbReference type="EC" id="2.7.11.1"/>
    </reaction>
</comment>
<evidence type="ECO:0000259" key="13">
    <source>
        <dbReference type="PROSITE" id="PS50011"/>
    </source>
</evidence>
<dbReference type="SMART" id="SM00740">
    <property type="entry name" value="PASTA"/>
    <property type="match status" value="3"/>
</dbReference>
<dbReference type="SUPFAM" id="SSF56112">
    <property type="entry name" value="Protein kinase-like (PK-like)"/>
    <property type="match status" value="1"/>
</dbReference>
<accession>A0ABR7T9N7</accession>
<reference evidence="15 16" key="1">
    <citation type="journal article" date="2020" name="Microorganisms">
        <title>New Insight into Antimicrobial Compounds from Food and Marine-Sourced Carnobacterium Species through Phenotype and Genome Analyses.</title>
        <authorList>
            <person name="Begrem S."/>
            <person name="Ivaniuk F."/>
            <person name="Gigout-Chevalier F."/>
            <person name="Kolypczuk L."/>
            <person name="Bonnetot S."/>
            <person name="Leroi F."/>
            <person name="Grovel O."/>
            <person name="Delbarre-Ladrat C."/>
            <person name="Passerini D."/>
        </authorList>
    </citation>
    <scope>NUCLEOTIDE SEQUENCE [LARGE SCALE GENOMIC DNA]</scope>
    <source>
        <strain evidence="15 16">MIP2551</strain>
    </source>
</reference>
<keyword evidence="12" id="KW-0472">Membrane</keyword>
<organism evidence="15 16">
    <name type="scientific">Carnobacterium inhibens</name>
    <dbReference type="NCBI Taxonomy" id="147709"/>
    <lineage>
        <taxon>Bacteria</taxon>
        <taxon>Bacillati</taxon>
        <taxon>Bacillota</taxon>
        <taxon>Bacilli</taxon>
        <taxon>Lactobacillales</taxon>
        <taxon>Carnobacteriaceae</taxon>
        <taxon>Carnobacterium</taxon>
    </lineage>
</organism>
<evidence type="ECO:0000256" key="12">
    <source>
        <dbReference type="SAM" id="Phobius"/>
    </source>
</evidence>
<dbReference type="EC" id="2.7.11.1" evidence="1"/>
<keyword evidence="6 9" id="KW-0067">ATP-binding</keyword>
<dbReference type="Gene3D" id="3.30.10.20">
    <property type="match status" value="3"/>
</dbReference>
<evidence type="ECO:0000256" key="9">
    <source>
        <dbReference type="PROSITE-ProRule" id="PRU10141"/>
    </source>
</evidence>
<keyword evidence="4 9" id="KW-0547">Nucleotide-binding</keyword>
<dbReference type="PANTHER" id="PTHR43289:SF34">
    <property type="entry name" value="SERINE_THREONINE-PROTEIN KINASE YBDM-RELATED"/>
    <property type="match status" value="1"/>
</dbReference>
<dbReference type="InterPro" id="IPR017441">
    <property type="entry name" value="Protein_kinase_ATP_BS"/>
</dbReference>
<dbReference type="InterPro" id="IPR011009">
    <property type="entry name" value="Kinase-like_dom_sf"/>
</dbReference>
<dbReference type="SUPFAM" id="SSF54184">
    <property type="entry name" value="Penicillin-binding protein 2x (pbp-2x), c-terminal domain"/>
    <property type="match status" value="1"/>
</dbReference>
<evidence type="ECO:0000256" key="2">
    <source>
        <dbReference type="ARBA" id="ARBA00022527"/>
    </source>
</evidence>
<evidence type="ECO:0000256" key="11">
    <source>
        <dbReference type="SAM" id="MobiDB-lite"/>
    </source>
</evidence>
<dbReference type="PROSITE" id="PS50011">
    <property type="entry name" value="PROTEIN_KINASE_DOM"/>
    <property type="match status" value="1"/>
</dbReference>
<dbReference type="PROSITE" id="PS51178">
    <property type="entry name" value="PASTA"/>
    <property type="match status" value="3"/>
</dbReference>
<dbReference type="Pfam" id="PF00069">
    <property type="entry name" value="Pkinase"/>
    <property type="match status" value="1"/>
</dbReference>
<dbReference type="Gene3D" id="2.60.40.2560">
    <property type="match status" value="1"/>
</dbReference>
<keyword evidence="3" id="KW-0808">Transferase</keyword>
<dbReference type="PANTHER" id="PTHR43289">
    <property type="entry name" value="MITOGEN-ACTIVATED PROTEIN KINASE KINASE KINASE 20-RELATED"/>
    <property type="match status" value="1"/>
</dbReference>
<name>A0ABR7T9N7_9LACT</name>
<evidence type="ECO:0000256" key="10">
    <source>
        <dbReference type="SAM" id="Coils"/>
    </source>
</evidence>
<feature type="transmembrane region" description="Helical" evidence="12">
    <location>
        <begin position="337"/>
        <end position="358"/>
    </location>
</feature>
<evidence type="ECO:0000256" key="3">
    <source>
        <dbReference type="ARBA" id="ARBA00022679"/>
    </source>
</evidence>
<evidence type="ECO:0000256" key="6">
    <source>
        <dbReference type="ARBA" id="ARBA00022840"/>
    </source>
</evidence>
<evidence type="ECO:0000256" key="7">
    <source>
        <dbReference type="ARBA" id="ARBA00047899"/>
    </source>
</evidence>
<feature type="domain" description="Protein kinase" evidence="13">
    <location>
        <begin position="11"/>
        <end position="281"/>
    </location>
</feature>
<dbReference type="Gene3D" id="1.10.510.10">
    <property type="entry name" value="Transferase(Phosphotransferase) domain 1"/>
    <property type="match status" value="1"/>
</dbReference>
<keyword evidence="10" id="KW-0175">Coiled coil</keyword>
<keyword evidence="2" id="KW-0723">Serine/threonine-protein kinase</keyword>
<feature type="region of interest" description="Disordered" evidence="11">
    <location>
        <begin position="578"/>
        <end position="602"/>
    </location>
</feature>
<dbReference type="NCBIfam" id="NF033483">
    <property type="entry name" value="PknB_PASTA_kin"/>
    <property type="match status" value="1"/>
</dbReference>
<dbReference type="InterPro" id="IPR005543">
    <property type="entry name" value="PASTA_dom"/>
</dbReference>
<dbReference type="GO" id="GO:0016301">
    <property type="term" value="F:kinase activity"/>
    <property type="evidence" value="ECO:0007669"/>
    <property type="project" value="UniProtKB-KW"/>
</dbReference>
<evidence type="ECO:0000256" key="1">
    <source>
        <dbReference type="ARBA" id="ARBA00012513"/>
    </source>
</evidence>
<dbReference type="InterPro" id="IPR008271">
    <property type="entry name" value="Ser/Thr_kinase_AS"/>
</dbReference>
<feature type="domain" description="PASTA" evidence="14">
    <location>
        <begin position="359"/>
        <end position="427"/>
    </location>
</feature>
<dbReference type="Gene3D" id="3.30.200.20">
    <property type="entry name" value="Phosphorylase Kinase, domain 1"/>
    <property type="match status" value="1"/>
</dbReference>
<feature type="domain" description="PASTA" evidence="14">
    <location>
        <begin position="428"/>
        <end position="495"/>
    </location>
</feature>
<keyword evidence="5 15" id="KW-0418">Kinase</keyword>
<dbReference type="SMART" id="SM00220">
    <property type="entry name" value="S_TKc"/>
    <property type="match status" value="1"/>
</dbReference>
<evidence type="ECO:0000256" key="8">
    <source>
        <dbReference type="ARBA" id="ARBA00048679"/>
    </source>
</evidence>
<dbReference type="CDD" id="cd06577">
    <property type="entry name" value="PASTA_pknB"/>
    <property type="match status" value="3"/>
</dbReference>
<feature type="coiled-coil region" evidence="10">
    <location>
        <begin position="302"/>
        <end position="332"/>
    </location>
</feature>
<evidence type="ECO:0000256" key="4">
    <source>
        <dbReference type="ARBA" id="ARBA00022741"/>
    </source>
</evidence>
<evidence type="ECO:0000313" key="16">
    <source>
        <dbReference type="Proteomes" id="UP000638836"/>
    </source>
</evidence>
<keyword evidence="16" id="KW-1185">Reference proteome</keyword>
<evidence type="ECO:0000313" key="15">
    <source>
        <dbReference type="EMBL" id="MBC9824683.1"/>
    </source>
</evidence>
<comment type="catalytic activity">
    <reaction evidence="7">
        <text>L-threonyl-[protein] + ATP = O-phospho-L-threonyl-[protein] + ADP + H(+)</text>
        <dbReference type="Rhea" id="RHEA:46608"/>
        <dbReference type="Rhea" id="RHEA-COMP:11060"/>
        <dbReference type="Rhea" id="RHEA-COMP:11605"/>
        <dbReference type="ChEBI" id="CHEBI:15378"/>
        <dbReference type="ChEBI" id="CHEBI:30013"/>
        <dbReference type="ChEBI" id="CHEBI:30616"/>
        <dbReference type="ChEBI" id="CHEBI:61977"/>
        <dbReference type="ChEBI" id="CHEBI:456216"/>
        <dbReference type="EC" id="2.7.11.1"/>
    </reaction>
</comment>
<keyword evidence="12" id="KW-0812">Transmembrane</keyword>
<evidence type="ECO:0000259" key="14">
    <source>
        <dbReference type="PROSITE" id="PS51178"/>
    </source>
</evidence>